<dbReference type="PROSITE" id="PS50893">
    <property type="entry name" value="ABC_TRANSPORTER_2"/>
    <property type="match status" value="1"/>
</dbReference>
<accession>A0A2T2WLL0</accession>
<dbReference type="GO" id="GO:0022857">
    <property type="term" value="F:transmembrane transporter activity"/>
    <property type="evidence" value="ECO:0007669"/>
    <property type="project" value="TreeGrafter"/>
</dbReference>
<dbReference type="AlphaFoldDB" id="A0A2T2WLL0"/>
<dbReference type="Proteomes" id="UP000241848">
    <property type="component" value="Unassembled WGS sequence"/>
</dbReference>
<dbReference type="GO" id="GO:0005524">
    <property type="term" value="F:ATP binding"/>
    <property type="evidence" value="ECO:0007669"/>
    <property type="project" value="UniProtKB-KW"/>
</dbReference>
<evidence type="ECO:0000313" key="5">
    <source>
        <dbReference type="EMBL" id="PSR23120.1"/>
    </source>
</evidence>
<proteinExistence type="predicted"/>
<evidence type="ECO:0000256" key="2">
    <source>
        <dbReference type="ARBA" id="ARBA00022741"/>
    </source>
</evidence>
<name>A0A2T2WLL0_9FIRM</name>
<reference evidence="5 6" key="1">
    <citation type="journal article" date="2014" name="BMC Genomics">
        <title>Comparison of environmental and isolate Sulfobacillus genomes reveals diverse carbon, sulfur, nitrogen, and hydrogen metabolisms.</title>
        <authorList>
            <person name="Justice N.B."/>
            <person name="Norman A."/>
            <person name="Brown C.T."/>
            <person name="Singh A."/>
            <person name="Thomas B.C."/>
            <person name="Banfield J.F."/>
        </authorList>
    </citation>
    <scope>NUCLEOTIDE SEQUENCE [LARGE SCALE GENOMIC DNA]</scope>
    <source>
        <strain evidence="5">AMDSBA3</strain>
    </source>
</reference>
<comment type="caution">
    <text evidence="5">The sequence shown here is derived from an EMBL/GenBank/DDBJ whole genome shotgun (WGS) entry which is preliminary data.</text>
</comment>
<dbReference type="InterPro" id="IPR027417">
    <property type="entry name" value="P-loop_NTPase"/>
</dbReference>
<dbReference type="SMART" id="SM00382">
    <property type="entry name" value="AAA"/>
    <property type="match status" value="1"/>
</dbReference>
<dbReference type="PANTHER" id="PTHR24220:SF86">
    <property type="entry name" value="ABC TRANSPORTER ABCH.1"/>
    <property type="match status" value="1"/>
</dbReference>
<evidence type="ECO:0000259" key="4">
    <source>
        <dbReference type="PROSITE" id="PS50893"/>
    </source>
</evidence>
<dbReference type="InterPro" id="IPR003593">
    <property type="entry name" value="AAA+_ATPase"/>
</dbReference>
<evidence type="ECO:0000313" key="6">
    <source>
        <dbReference type="Proteomes" id="UP000241848"/>
    </source>
</evidence>
<dbReference type="GO" id="GO:0005886">
    <property type="term" value="C:plasma membrane"/>
    <property type="evidence" value="ECO:0007669"/>
    <property type="project" value="TreeGrafter"/>
</dbReference>
<dbReference type="PROSITE" id="PS00211">
    <property type="entry name" value="ABC_TRANSPORTER_1"/>
    <property type="match status" value="1"/>
</dbReference>
<dbReference type="SUPFAM" id="SSF52540">
    <property type="entry name" value="P-loop containing nucleoside triphosphate hydrolases"/>
    <property type="match status" value="1"/>
</dbReference>
<feature type="domain" description="ABC transporter" evidence="4">
    <location>
        <begin position="2"/>
        <end position="226"/>
    </location>
</feature>
<dbReference type="PANTHER" id="PTHR24220">
    <property type="entry name" value="IMPORT ATP-BINDING PROTEIN"/>
    <property type="match status" value="1"/>
</dbReference>
<keyword evidence="1" id="KW-0813">Transport</keyword>
<dbReference type="CDD" id="cd03255">
    <property type="entry name" value="ABC_MJ0796_LolCDE_FtsE"/>
    <property type="match status" value="1"/>
</dbReference>
<dbReference type="EMBL" id="PXYV01000008">
    <property type="protein sequence ID" value="PSR23120.1"/>
    <property type="molecule type" value="Genomic_DNA"/>
</dbReference>
<dbReference type="Gene3D" id="3.40.50.300">
    <property type="entry name" value="P-loop containing nucleotide triphosphate hydrolases"/>
    <property type="match status" value="1"/>
</dbReference>
<keyword evidence="2" id="KW-0547">Nucleotide-binding</keyword>
<evidence type="ECO:0000256" key="3">
    <source>
        <dbReference type="ARBA" id="ARBA00022840"/>
    </source>
</evidence>
<gene>
    <name evidence="5" type="ORF">C7B45_04050</name>
</gene>
<dbReference type="InterPro" id="IPR015854">
    <property type="entry name" value="ABC_transpr_LolD-like"/>
</dbReference>
<evidence type="ECO:0000256" key="1">
    <source>
        <dbReference type="ARBA" id="ARBA00022448"/>
    </source>
</evidence>
<dbReference type="GO" id="GO:0098796">
    <property type="term" value="C:membrane protein complex"/>
    <property type="evidence" value="ECO:0007669"/>
    <property type="project" value="UniProtKB-ARBA"/>
</dbReference>
<dbReference type="InterPro" id="IPR003439">
    <property type="entry name" value="ABC_transporter-like_ATP-bd"/>
</dbReference>
<protein>
    <submittedName>
        <fullName evidence="5">Macrolide ABC transporter ATP-binding protein</fullName>
    </submittedName>
</protein>
<dbReference type="InterPro" id="IPR017911">
    <property type="entry name" value="MacB-like_ATP-bd"/>
</dbReference>
<keyword evidence="3 5" id="KW-0067">ATP-binding</keyword>
<dbReference type="InterPro" id="IPR017871">
    <property type="entry name" value="ABC_transporter-like_CS"/>
</dbReference>
<dbReference type="FunFam" id="3.40.50.300:FF:000032">
    <property type="entry name" value="Export ABC transporter ATP-binding protein"/>
    <property type="match status" value="1"/>
</dbReference>
<dbReference type="Pfam" id="PF00005">
    <property type="entry name" value="ABC_tran"/>
    <property type="match status" value="1"/>
</dbReference>
<sequence>MLLLRDISKVYQGRSPAIALQGINLTLPQGEFLAVVGSSGSGKSTLLNILGLLDRPTTGEYWIDGTRVRGWSDARLARMRNETLGFVYQSFNLIPTLSARENVELPLVYRQVPPKERRHQVDLWLERVRLSDRMHHYPAELSGGQQQRVAVARALVHNPKVLFADEPTANLDGDSTDEIVRVFDEVHASGQTIVLITHDRYFAQAADRVVKLAHGRLVSEAVTRRAN</sequence>
<dbReference type="GO" id="GO:0016887">
    <property type="term" value="F:ATP hydrolysis activity"/>
    <property type="evidence" value="ECO:0007669"/>
    <property type="project" value="InterPro"/>
</dbReference>
<organism evidence="5 6">
    <name type="scientific">Sulfobacillus acidophilus</name>
    <dbReference type="NCBI Taxonomy" id="53633"/>
    <lineage>
        <taxon>Bacteria</taxon>
        <taxon>Bacillati</taxon>
        <taxon>Bacillota</taxon>
        <taxon>Clostridia</taxon>
        <taxon>Eubacteriales</taxon>
        <taxon>Clostridiales Family XVII. Incertae Sedis</taxon>
        <taxon>Sulfobacillus</taxon>
    </lineage>
</organism>